<protein>
    <submittedName>
        <fullName evidence="1">Uncharacterized protein</fullName>
    </submittedName>
</protein>
<name>A0A242M678_CABSO</name>
<organism evidence="1 2">
    <name type="scientific">Caballeronia sordidicola</name>
    <name type="common">Burkholderia sordidicola</name>
    <dbReference type="NCBI Taxonomy" id="196367"/>
    <lineage>
        <taxon>Bacteria</taxon>
        <taxon>Pseudomonadati</taxon>
        <taxon>Pseudomonadota</taxon>
        <taxon>Betaproteobacteria</taxon>
        <taxon>Burkholderiales</taxon>
        <taxon>Burkholderiaceae</taxon>
        <taxon>Caballeronia</taxon>
    </lineage>
</organism>
<evidence type="ECO:0000313" key="2">
    <source>
        <dbReference type="Proteomes" id="UP000194546"/>
    </source>
</evidence>
<evidence type="ECO:0000313" key="1">
    <source>
        <dbReference type="EMBL" id="OTP66125.1"/>
    </source>
</evidence>
<sequence>MTTCCARVWKIVPTLACALRQRLYRLALNQGISPTIR</sequence>
<comment type="caution">
    <text evidence="1">The sequence shown here is derived from an EMBL/GenBank/DDBJ whole genome shotgun (WGS) entry which is preliminary data.</text>
</comment>
<dbReference type="AlphaFoldDB" id="A0A242M678"/>
<accession>A0A242M678</accession>
<gene>
    <name evidence="1" type="ORF">PAMC26510_35940</name>
</gene>
<dbReference type="Proteomes" id="UP000194546">
    <property type="component" value="Unassembled WGS sequence"/>
</dbReference>
<reference evidence="1 2" key="1">
    <citation type="submission" date="2017-03" db="EMBL/GenBank/DDBJ databases">
        <title>Genome analysis of strain PAMC 26510.</title>
        <authorList>
            <person name="Oh H.-M."/>
            <person name="Yang J.-A."/>
        </authorList>
    </citation>
    <scope>NUCLEOTIDE SEQUENCE [LARGE SCALE GENOMIC DNA]</scope>
    <source>
        <strain evidence="1 2">PAMC 26510</strain>
    </source>
</reference>
<dbReference type="EMBL" id="NBTY01000204">
    <property type="protein sequence ID" value="OTP66125.1"/>
    <property type="molecule type" value="Genomic_DNA"/>
</dbReference>
<proteinExistence type="predicted"/>